<evidence type="ECO:0000256" key="4">
    <source>
        <dbReference type="ARBA" id="ARBA00022475"/>
    </source>
</evidence>
<evidence type="ECO:0000256" key="9">
    <source>
        <dbReference type="SAM" id="Phobius"/>
    </source>
</evidence>
<keyword evidence="4" id="KW-1003">Cell membrane</keyword>
<dbReference type="Gene3D" id="1.20.1080.10">
    <property type="entry name" value="Glycerol uptake facilitator protein"/>
    <property type="match status" value="1"/>
</dbReference>
<dbReference type="Pfam" id="PF00230">
    <property type="entry name" value="MIP"/>
    <property type="match status" value="1"/>
</dbReference>
<proteinExistence type="inferred from homology"/>
<dbReference type="PROSITE" id="PS00221">
    <property type="entry name" value="MIP"/>
    <property type="match status" value="1"/>
</dbReference>
<evidence type="ECO:0000256" key="1">
    <source>
        <dbReference type="ARBA" id="ARBA00004651"/>
    </source>
</evidence>
<organism evidence="10 11">
    <name type="scientific">Fructilactobacillus ixorae</name>
    <dbReference type="NCBI Taxonomy" id="1750535"/>
    <lineage>
        <taxon>Bacteria</taxon>
        <taxon>Bacillati</taxon>
        <taxon>Bacillota</taxon>
        <taxon>Bacilli</taxon>
        <taxon>Lactobacillales</taxon>
        <taxon>Lactobacillaceae</taxon>
        <taxon>Fructilactobacillus</taxon>
    </lineage>
</organism>
<dbReference type="EMBL" id="CP097478">
    <property type="protein sequence ID" value="USS93685.1"/>
    <property type="molecule type" value="Genomic_DNA"/>
</dbReference>
<feature type="transmembrane region" description="Helical" evidence="9">
    <location>
        <begin position="77"/>
        <end position="103"/>
    </location>
</feature>
<dbReference type="InterPro" id="IPR023271">
    <property type="entry name" value="Aquaporin-like"/>
</dbReference>
<comment type="subcellular location">
    <subcellularLocation>
        <location evidence="1">Cell membrane</location>
        <topology evidence="1">Multi-pass membrane protein</topology>
    </subcellularLocation>
</comment>
<keyword evidence="11" id="KW-1185">Reference proteome</keyword>
<gene>
    <name evidence="10" type="ORF">M8332_02205</name>
</gene>
<dbReference type="InterPro" id="IPR034294">
    <property type="entry name" value="Aquaporin_transptr"/>
</dbReference>
<dbReference type="RefSeq" id="WP_252780564.1">
    <property type="nucleotide sequence ID" value="NZ_CP097478.1"/>
</dbReference>
<keyword evidence="6 9" id="KW-1133">Transmembrane helix</keyword>
<reference evidence="10" key="1">
    <citation type="submission" date="2022-05" db="EMBL/GenBank/DDBJ databases">
        <authorList>
            <person name="Oliphant S.A."/>
            <person name="Watson-Haigh N.S."/>
            <person name="Sumby K.M."/>
            <person name="Gardner J.M."/>
            <person name="Jiranek V."/>
        </authorList>
    </citation>
    <scope>NUCLEOTIDE SEQUENCE</scope>
    <source>
        <strain evidence="10">Ru20-1</strain>
    </source>
</reference>
<name>A0ABY5C8J6_9LACO</name>
<sequence>MKLKIFGETVGTGLLIYFGTGLLIFGPPFPDLLGPAIGWGFTLAVLIYVIGPLSGAHLNPAVTLTMFLTNRMSGKEALIFVGSQLLGGLLGELAVVGTYTSWLQQQGQSWQTMVTKNNLGGTVFPHLSPVVAFLTEILLTATLLLVILVLNHARTNMYAIQSPIAVGLTVFVLVIVGGNLTGASMNPIRSFFPAIFAGGLALQSIWLYLLAPFVGVLVAVWINRFILKPELKITR</sequence>
<evidence type="ECO:0000256" key="8">
    <source>
        <dbReference type="RuleBase" id="RU000477"/>
    </source>
</evidence>
<keyword evidence="5 8" id="KW-0812">Transmembrane</keyword>
<keyword evidence="3 8" id="KW-0813">Transport</keyword>
<protein>
    <submittedName>
        <fullName evidence="10">Aquaporin</fullName>
    </submittedName>
</protein>
<feature type="transmembrane region" description="Helical" evidence="9">
    <location>
        <begin position="12"/>
        <end position="30"/>
    </location>
</feature>
<dbReference type="PANTHER" id="PTHR19139">
    <property type="entry name" value="AQUAPORIN TRANSPORTER"/>
    <property type="match status" value="1"/>
</dbReference>
<evidence type="ECO:0000256" key="3">
    <source>
        <dbReference type="ARBA" id="ARBA00022448"/>
    </source>
</evidence>
<dbReference type="PRINTS" id="PR00783">
    <property type="entry name" value="MINTRINSICP"/>
</dbReference>
<dbReference type="InterPro" id="IPR000425">
    <property type="entry name" value="MIP"/>
</dbReference>
<evidence type="ECO:0000256" key="5">
    <source>
        <dbReference type="ARBA" id="ARBA00022692"/>
    </source>
</evidence>
<comment type="similarity">
    <text evidence="2 8">Belongs to the MIP/aquaporin (TC 1.A.8) family.</text>
</comment>
<dbReference type="PANTHER" id="PTHR19139:SF199">
    <property type="entry name" value="MIP17260P"/>
    <property type="match status" value="1"/>
</dbReference>
<accession>A0ABY5C8J6</accession>
<dbReference type="InterPro" id="IPR022357">
    <property type="entry name" value="MIP_CS"/>
</dbReference>
<evidence type="ECO:0000256" key="6">
    <source>
        <dbReference type="ARBA" id="ARBA00022989"/>
    </source>
</evidence>
<keyword evidence="7 9" id="KW-0472">Membrane</keyword>
<evidence type="ECO:0000313" key="10">
    <source>
        <dbReference type="EMBL" id="USS93685.1"/>
    </source>
</evidence>
<dbReference type="Proteomes" id="UP001057532">
    <property type="component" value="Chromosome"/>
</dbReference>
<feature type="transmembrane region" description="Helical" evidence="9">
    <location>
        <begin position="123"/>
        <end position="150"/>
    </location>
</feature>
<feature type="transmembrane region" description="Helical" evidence="9">
    <location>
        <begin position="36"/>
        <end position="56"/>
    </location>
</feature>
<feature type="transmembrane region" description="Helical" evidence="9">
    <location>
        <begin position="205"/>
        <end position="227"/>
    </location>
</feature>
<evidence type="ECO:0000313" key="11">
    <source>
        <dbReference type="Proteomes" id="UP001057532"/>
    </source>
</evidence>
<evidence type="ECO:0000256" key="2">
    <source>
        <dbReference type="ARBA" id="ARBA00006175"/>
    </source>
</evidence>
<evidence type="ECO:0000256" key="7">
    <source>
        <dbReference type="ARBA" id="ARBA00023136"/>
    </source>
</evidence>
<dbReference type="SUPFAM" id="SSF81338">
    <property type="entry name" value="Aquaporin-like"/>
    <property type="match status" value="1"/>
</dbReference>
<feature type="transmembrane region" description="Helical" evidence="9">
    <location>
        <begin position="162"/>
        <end position="185"/>
    </location>
</feature>